<accession>A0A7W5GY79</accession>
<feature type="transmembrane region" description="Helical" evidence="1">
    <location>
        <begin position="20"/>
        <end position="38"/>
    </location>
</feature>
<comment type="caution">
    <text evidence="2">The sequence shown here is derived from an EMBL/GenBank/DDBJ whole genome shotgun (WGS) entry which is preliminary data.</text>
</comment>
<sequence>MDTVMGETGAARPLTSGHRAGLLVVAGWLLLAIGVLLAGWAPIALPLGLIGLGAAAMALMWPSRALPPDTLDALHSLTLASLITLSGFHLLA</sequence>
<reference evidence="2 3" key="1">
    <citation type="submission" date="2020-08" db="EMBL/GenBank/DDBJ databases">
        <title>Genomic Encyclopedia of Type Strains, Phase III (KMG-III): the genomes of soil and plant-associated and newly described type strains.</title>
        <authorList>
            <person name="Whitman W."/>
        </authorList>
    </citation>
    <scope>NUCLEOTIDE SEQUENCE [LARGE SCALE GENOMIC DNA]</scope>
    <source>
        <strain evidence="2 3">CECT 7341</strain>
    </source>
</reference>
<proteinExistence type="predicted"/>
<evidence type="ECO:0000313" key="3">
    <source>
        <dbReference type="Proteomes" id="UP000563050"/>
    </source>
</evidence>
<name>A0A7W5GY79_9GAMM</name>
<evidence type="ECO:0000256" key="1">
    <source>
        <dbReference type="SAM" id="Phobius"/>
    </source>
</evidence>
<dbReference type="RefSeq" id="WP_040183369.1">
    <property type="nucleotide sequence ID" value="NZ_JACHXQ010000004.1"/>
</dbReference>
<keyword evidence="1" id="KW-0812">Transmembrane</keyword>
<organism evidence="2 3">
    <name type="scientific">Halomonas fontilapidosi</name>
    <dbReference type="NCBI Taxonomy" id="616675"/>
    <lineage>
        <taxon>Bacteria</taxon>
        <taxon>Pseudomonadati</taxon>
        <taxon>Pseudomonadota</taxon>
        <taxon>Gammaproteobacteria</taxon>
        <taxon>Oceanospirillales</taxon>
        <taxon>Halomonadaceae</taxon>
        <taxon>Halomonas</taxon>
    </lineage>
</organism>
<evidence type="ECO:0000313" key="2">
    <source>
        <dbReference type="EMBL" id="MBB3184068.1"/>
    </source>
</evidence>
<dbReference type="Proteomes" id="UP000563050">
    <property type="component" value="Unassembled WGS sequence"/>
</dbReference>
<dbReference type="EMBL" id="JACHXQ010000004">
    <property type="protein sequence ID" value="MBB3184068.1"/>
    <property type="molecule type" value="Genomic_DNA"/>
</dbReference>
<gene>
    <name evidence="2" type="ORF">FHR95_001628</name>
</gene>
<protein>
    <submittedName>
        <fullName evidence="2">Uncharacterized protein</fullName>
    </submittedName>
</protein>
<keyword evidence="3" id="KW-1185">Reference proteome</keyword>
<dbReference type="AlphaFoldDB" id="A0A7W5GY79"/>
<keyword evidence="1" id="KW-1133">Transmembrane helix</keyword>
<keyword evidence="1" id="KW-0472">Membrane</keyword>